<keyword evidence="2" id="KW-1133">Transmembrane helix</keyword>
<dbReference type="CDD" id="cd12087">
    <property type="entry name" value="TM_EGFR-like"/>
    <property type="match status" value="1"/>
</dbReference>
<keyword evidence="2" id="KW-0472">Membrane</keyword>
<proteinExistence type="predicted"/>
<feature type="region of interest" description="Disordered" evidence="1">
    <location>
        <begin position="190"/>
        <end position="210"/>
    </location>
</feature>
<accession>A0A813P5A4</accession>
<sequence>MMAFSNIYFVWIIGLHMYTNNIIAQVISIQNKTEPIGCGAHQNVNHTRSYYLVLPNSEVRFSSCNPDQKSFLTYWAVLQDLCNKGPTTSFFATVDKNGTPKCSKIPDLIVNETSCENDYIVTNDSLMIKNISYSMKEDYICYYGENRGKVNLTFAVSYSIEISNISSSTIATELTTESLGDTTEATSSNTIISTDAAAPSTTKNSGSPSDRSTLIIVLSVVSSVLFVGILGAVGFFCYRRRRHGCKERSNDYSFDQVDSKTDSSLYGQYDAGHSTKLDTDAGYAVWRPVMQRDIF</sequence>
<protein>
    <submittedName>
        <fullName evidence="3">Uncharacterized protein</fullName>
    </submittedName>
</protein>
<comment type="caution">
    <text evidence="3">The sequence shown here is derived from an EMBL/GenBank/DDBJ whole genome shotgun (WGS) entry which is preliminary data.</text>
</comment>
<keyword evidence="2" id="KW-0812">Transmembrane</keyword>
<dbReference type="Proteomes" id="UP000663852">
    <property type="component" value="Unassembled WGS sequence"/>
</dbReference>
<evidence type="ECO:0000313" key="3">
    <source>
        <dbReference type="EMBL" id="CAF0749427.1"/>
    </source>
</evidence>
<dbReference type="OrthoDB" id="10318814at2759"/>
<reference evidence="3" key="1">
    <citation type="submission" date="2021-02" db="EMBL/GenBank/DDBJ databases">
        <authorList>
            <person name="Nowell W R."/>
        </authorList>
    </citation>
    <scope>NUCLEOTIDE SEQUENCE</scope>
</reference>
<gene>
    <name evidence="3" type="ORF">EDS130_LOCUS2198</name>
</gene>
<evidence type="ECO:0000256" key="2">
    <source>
        <dbReference type="SAM" id="Phobius"/>
    </source>
</evidence>
<name>A0A813P5A4_ADIRI</name>
<dbReference type="AlphaFoldDB" id="A0A813P5A4"/>
<evidence type="ECO:0000313" key="4">
    <source>
        <dbReference type="Proteomes" id="UP000663852"/>
    </source>
</evidence>
<feature type="transmembrane region" description="Helical" evidence="2">
    <location>
        <begin position="214"/>
        <end position="238"/>
    </location>
</feature>
<dbReference type="EMBL" id="CAJNOJ010000005">
    <property type="protein sequence ID" value="CAF0749427.1"/>
    <property type="molecule type" value="Genomic_DNA"/>
</dbReference>
<organism evidence="3 4">
    <name type="scientific">Adineta ricciae</name>
    <name type="common">Rotifer</name>
    <dbReference type="NCBI Taxonomy" id="249248"/>
    <lineage>
        <taxon>Eukaryota</taxon>
        <taxon>Metazoa</taxon>
        <taxon>Spiralia</taxon>
        <taxon>Gnathifera</taxon>
        <taxon>Rotifera</taxon>
        <taxon>Eurotatoria</taxon>
        <taxon>Bdelloidea</taxon>
        <taxon>Adinetida</taxon>
        <taxon>Adinetidae</taxon>
        <taxon>Adineta</taxon>
    </lineage>
</organism>
<evidence type="ECO:0000256" key="1">
    <source>
        <dbReference type="SAM" id="MobiDB-lite"/>
    </source>
</evidence>